<dbReference type="KEGG" id="cke:B5M06_11945"/>
<accession>A0A1V0BJ30</accession>
<reference evidence="1 2" key="1">
    <citation type="submission" date="2017-03" db="EMBL/GenBank/DDBJ databases">
        <title>Rapid Whole Genome Sequencing of Comamonas kerstersii Causing Continuous ambulatory Peritoneal Dialysis-Associated Peritonitis.</title>
        <authorList>
            <person name="Zheng B."/>
        </authorList>
    </citation>
    <scope>NUCLEOTIDE SEQUENCE [LARGE SCALE GENOMIC DNA]</scope>
    <source>
        <strain evidence="1 2">8943</strain>
    </source>
</reference>
<proteinExistence type="predicted"/>
<sequence>MLRAHALVEQTTALERMVEGQAPTTEIAQALEVLASAVKQVLDG</sequence>
<dbReference type="GeneID" id="99614076"/>
<name>A0A1V0BJ30_9BURK</name>
<organism evidence="1 2">
    <name type="scientific">Comamonas kerstersii</name>
    <dbReference type="NCBI Taxonomy" id="225992"/>
    <lineage>
        <taxon>Bacteria</taxon>
        <taxon>Pseudomonadati</taxon>
        <taxon>Pseudomonadota</taxon>
        <taxon>Betaproteobacteria</taxon>
        <taxon>Burkholderiales</taxon>
        <taxon>Comamonadaceae</taxon>
        <taxon>Comamonas</taxon>
    </lineage>
</organism>
<dbReference type="AlphaFoldDB" id="A0A1V0BJ30"/>
<evidence type="ECO:0000313" key="1">
    <source>
        <dbReference type="EMBL" id="AQZ99948.1"/>
    </source>
</evidence>
<evidence type="ECO:0000313" key="2">
    <source>
        <dbReference type="Proteomes" id="UP000242792"/>
    </source>
</evidence>
<protein>
    <submittedName>
        <fullName evidence="1">Uncharacterized protein</fullName>
    </submittedName>
</protein>
<gene>
    <name evidence="1" type="ORF">B5M06_11945</name>
</gene>
<dbReference type="EMBL" id="CP020121">
    <property type="protein sequence ID" value="AQZ99948.1"/>
    <property type="molecule type" value="Genomic_DNA"/>
</dbReference>
<dbReference type="RefSeq" id="WP_080025370.1">
    <property type="nucleotide sequence ID" value="NZ_CP020121.1"/>
</dbReference>
<dbReference type="Proteomes" id="UP000242792">
    <property type="component" value="Chromosome"/>
</dbReference>